<evidence type="ECO:0000256" key="6">
    <source>
        <dbReference type="PIRSR" id="PIRSR001109-1"/>
    </source>
</evidence>
<evidence type="ECO:0000256" key="8">
    <source>
        <dbReference type="RuleBase" id="RU004166"/>
    </source>
</evidence>
<dbReference type="STRING" id="926571.NVIE_010890"/>
<feature type="binding site" evidence="5 7">
    <location>
        <position position="353"/>
    </location>
    <ligand>
        <name>NAD(+)</name>
        <dbReference type="ChEBI" id="CHEBI:57540"/>
    </ligand>
</feature>
<evidence type="ECO:0000256" key="5">
    <source>
        <dbReference type="HAMAP-Rule" id="MF_00563"/>
    </source>
</evidence>
<evidence type="ECO:0000256" key="7">
    <source>
        <dbReference type="PIRSR" id="PIRSR001109-2"/>
    </source>
</evidence>
<dbReference type="HOGENOM" id="CLU_025194_2_1_2"/>
<feature type="binding site" evidence="5 6">
    <location>
        <position position="193"/>
    </location>
    <ligand>
        <name>substrate</name>
    </ligand>
</feature>
<evidence type="ECO:0000256" key="4">
    <source>
        <dbReference type="ARBA" id="ARBA00023027"/>
    </source>
</evidence>
<dbReference type="PROSITE" id="PS00738">
    <property type="entry name" value="ADOHCYASE_1"/>
    <property type="match status" value="1"/>
</dbReference>
<comment type="similarity">
    <text evidence="1 5 8">Belongs to the adenosylhomocysteinase family.</text>
</comment>
<dbReference type="KEGG" id="nvn:NVIE_010890"/>
<feature type="binding site" evidence="5 6">
    <location>
        <position position="61"/>
    </location>
    <ligand>
        <name>substrate</name>
    </ligand>
</feature>
<dbReference type="PIRSF" id="PIRSF001109">
    <property type="entry name" value="Ad_hcy_hydrolase"/>
    <property type="match status" value="1"/>
</dbReference>
<dbReference type="Pfam" id="PF00670">
    <property type="entry name" value="AdoHcyase_NAD"/>
    <property type="match status" value="1"/>
</dbReference>
<evidence type="ECO:0000313" key="10">
    <source>
        <dbReference type="EMBL" id="AIC15318.1"/>
    </source>
</evidence>
<feature type="binding site" evidence="5 6">
    <location>
        <position position="133"/>
    </location>
    <ligand>
        <name>substrate</name>
    </ligand>
</feature>
<dbReference type="Pfam" id="PF05221">
    <property type="entry name" value="AdoHcyase"/>
    <property type="match status" value="2"/>
</dbReference>
<feature type="binding site" evidence="5 7">
    <location>
        <position position="250"/>
    </location>
    <ligand>
        <name>NAD(+)</name>
        <dbReference type="ChEBI" id="CHEBI:57540"/>
    </ligand>
</feature>
<keyword evidence="11" id="KW-1185">Reference proteome</keyword>
<feature type="binding site" evidence="5 7">
    <location>
        <begin position="306"/>
        <end position="308"/>
    </location>
    <ligand>
        <name>NAD(+)</name>
        <dbReference type="ChEBI" id="CHEBI:57540"/>
    </ligand>
</feature>
<dbReference type="InterPro" id="IPR015878">
    <property type="entry name" value="Ado_hCys_hydrolase_NAD-bd"/>
</dbReference>
<dbReference type="SUPFAM" id="SSF52283">
    <property type="entry name" value="Formate/glycerate dehydrogenase catalytic domain-like"/>
    <property type="match status" value="1"/>
</dbReference>
<keyword evidence="5" id="KW-0963">Cytoplasm</keyword>
<evidence type="ECO:0000256" key="2">
    <source>
        <dbReference type="ARBA" id="ARBA00022563"/>
    </source>
</evidence>
<dbReference type="SUPFAM" id="SSF51735">
    <property type="entry name" value="NAD(P)-binding Rossmann-fold domains"/>
    <property type="match status" value="1"/>
</dbReference>
<dbReference type="InterPro" id="IPR020082">
    <property type="entry name" value="S-Ado-L-homoCys_hydrolase_CS"/>
</dbReference>
<keyword evidence="4 5" id="KW-0520">NAD</keyword>
<dbReference type="Gene3D" id="3.40.50.720">
    <property type="entry name" value="NAD(P)-binding Rossmann-like Domain"/>
    <property type="match status" value="1"/>
</dbReference>
<dbReference type="FunFam" id="3.40.50.720:FF:000004">
    <property type="entry name" value="Adenosylhomocysteinase"/>
    <property type="match status" value="1"/>
</dbReference>
<dbReference type="NCBIfam" id="NF004005">
    <property type="entry name" value="PRK05476.2-3"/>
    <property type="match status" value="1"/>
</dbReference>
<evidence type="ECO:0000313" key="11">
    <source>
        <dbReference type="Proteomes" id="UP000027093"/>
    </source>
</evidence>
<evidence type="ECO:0000256" key="1">
    <source>
        <dbReference type="ARBA" id="ARBA00007122"/>
    </source>
</evidence>
<dbReference type="GO" id="GO:0005829">
    <property type="term" value="C:cytosol"/>
    <property type="evidence" value="ECO:0007669"/>
    <property type="project" value="TreeGrafter"/>
</dbReference>
<dbReference type="InterPro" id="IPR042172">
    <property type="entry name" value="Adenosylhomocyst_ase-like_sf"/>
</dbReference>
<dbReference type="PANTHER" id="PTHR23420">
    <property type="entry name" value="ADENOSYLHOMOCYSTEINASE"/>
    <property type="match status" value="1"/>
</dbReference>
<feature type="domain" description="S-adenosyl-L-homocysteine hydrolase NAD binding" evidence="9">
    <location>
        <begin position="198"/>
        <end position="359"/>
    </location>
</feature>
<dbReference type="InterPro" id="IPR000043">
    <property type="entry name" value="Adenosylhomocysteinase-like"/>
</dbReference>
<dbReference type="NCBIfam" id="TIGR00936">
    <property type="entry name" value="ahcY"/>
    <property type="match status" value="1"/>
</dbReference>
<dbReference type="GO" id="GO:0004013">
    <property type="term" value="F:adenosylhomocysteinase activity"/>
    <property type="evidence" value="ECO:0007669"/>
    <property type="project" value="UniProtKB-UniRule"/>
</dbReference>
<reference evidence="10 11" key="1">
    <citation type="journal article" date="2014" name="Int. J. Syst. Evol. Microbiol.">
        <title>Nitrososphaera viennensis gen. nov., sp. nov., an aerobic and mesophilic, ammonia-oxidizing archaeon from soil and a member of the archaeal phylum Thaumarchaeota.</title>
        <authorList>
            <person name="Stieglmeier M."/>
            <person name="Klingl A."/>
            <person name="Alves R.J."/>
            <person name="Rittmann S.K."/>
            <person name="Melcher M."/>
            <person name="Leisch N."/>
            <person name="Schleper C."/>
        </authorList>
    </citation>
    <scope>NUCLEOTIDE SEQUENCE [LARGE SCALE GENOMIC DNA]</scope>
    <source>
        <strain evidence="10">EN76</strain>
    </source>
</reference>
<accession>A0A060HIF9</accession>
<comment type="caution">
    <text evidence="5">Lacks conserved residue(s) required for the propagation of feature annotation.</text>
</comment>
<dbReference type="PANTHER" id="PTHR23420:SF0">
    <property type="entry name" value="ADENOSYLHOMOCYSTEINASE"/>
    <property type="match status" value="1"/>
</dbReference>
<dbReference type="Gene3D" id="3.40.50.1480">
    <property type="entry name" value="Adenosylhomocysteinase-like"/>
    <property type="match status" value="1"/>
</dbReference>
<dbReference type="EC" id="3.13.2.1" evidence="5"/>
<dbReference type="CDD" id="cd00401">
    <property type="entry name" value="SAHH"/>
    <property type="match status" value="1"/>
</dbReference>
<evidence type="ECO:0000256" key="3">
    <source>
        <dbReference type="ARBA" id="ARBA00022801"/>
    </source>
</evidence>
<feature type="binding site" evidence="5 6">
    <location>
        <position position="197"/>
    </location>
    <ligand>
        <name>substrate</name>
    </ligand>
</feature>
<keyword evidence="3 5" id="KW-0378">Hydrolase</keyword>
<name>A0A060HIF9_9ARCH</name>
<feature type="binding site" evidence="5 6">
    <location>
        <position position="163"/>
    </location>
    <ligand>
        <name>substrate</name>
    </ligand>
</feature>
<comment type="cofactor">
    <cofactor evidence="5 7">
        <name>NAD(+)</name>
        <dbReference type="ChEBI" id="CHEBI:57540"/>
    </cofactor>
    <text evidence="5 7">Binds 1 NAD(+) per subunit.</text>
</comment>
<dbReference type="Proteomes" id="UP000027093">
    <property type="component" value="Chromosome"/>
</dbReference>
<proteinExistence type="inferred from homology"/>
<dbReference type="AlphaFoldDB" id="A0A060HIF9"/>
<dbReference type="GO" id="GO:0071269">
    <property type="term" value="P:L-homocysteine biosynthetic process"/>
    <property type="evidence" value="ECO:0007669"/>
    <property type="project" value="UniProtKB-UniRule"/>
</dbReference>
<feature type="binding site" evidence="7">
    <location>
        <begin position="229"/>
        <end position="234"/>
    </location>
    <ligand>
        <name>NAD(+)</name>
        <dbReference type="ChEBI" id="CHEBI:57540"/>
    </ligand>
</feature>
<comment type="catalytic activity">
    <reaction evidence="5">
        <text>S-adenosyl-L-homocysteine + H2O = L-homocysteine + adenosine</text>
        <dbReference type="Rhea" id="RHEA:21708"/>
        <dbReference type="ChEBI" id="CHEBI:15377"/>
        <dbReference type="ChEBI" id="CHEBI:16335"/>
        <dbReference type="ChEBI" id="CHEBI:57856"/>
        <dbReference type="ChEBI" id="CHEBI:58199"/>
        <dbReference type="EC" id="3.13.2.1"/>
    </reaction>
</comment>
<sequence>MAPAFAVFMEYRVKDLALAEEGKRRIDWAEAHMPVLVALRKKYSETKPLKGIRVAGCLHVTKETGVLVRTLKAAGAELSWCGCNPLSTQDDVAASLVKHDGVSVFASRGVSTKEYYDDIHSSMKLNPHITIDDGADLTVEMHKALEQGRNGGLAGPLYGGTEETTTGVVRLRALQKSGRLLYPVIAVNDAETKHDFDNIYGTGQSALDGIIRATNVLLSGKNIVVAGYGHVGKGVAKRASGLGANVIVTEVDPIAALKAKLDGFAVATMNKAAEVGDVFITTTGCKDVIVADDIAKMKDGAILANAGHFNVEISIPDLEKQSTGTKEINQHTMQYSLKNGSRVYLIGEGRLVNLAAAEGHPSEVMDMSFANQFLSVLKLAQSKGTMKPIVYNIDKQQDQEIALAKLQSMGVDIDVLTPEQKAYLDGFAEGT</sequence>
<dbReference type="InterPro" id="IPR036291">
    <property type="entry name" value="NAD(P)-bd_dom_sf"/>
</dbReference>
<protein>
    <recommendedName>
        <fullName evidence="5">Adenosylhomocysteinase</fullName>
        <ecNumber evidence="5">3.13.2.1</ecNumber>
    </recommendedName>
    <alternativeName>
        <fullName evidence="5">S-adenosyl-L-homocysteine hydrolase</fullName>
        <shortName evidence="5">AdoHcyase</shortName>
    </alternativeName>
</protein>
<feature type="binding site" evidence="5">
    <location>
        <position position="198"/>
    </location>
    <ligand>
        <name>NAD(+)</name>
        <dbReference type="ChEBI" id="CHEBI:57540"/>
    </ligand>
</feature>
<gene>
    <name evidence="10" type="primary">ahcY1</name>
    <name evidence="5" type="synonym">ahcY</name>
    <name evidence="10" type="ORF">NVIE_010890</name>
</gene>
<keyword evidence="2 5" id="KW-0554">One-carbon metabolism</keyword>
<organism evidence="10 11">
    <name type="scientific">Nitrososphaera viennensis EN76</name>
    <dbReference type="NCBI Taxonomy" id="926571"/>
    <lineage>
        <taxon>Archaea</taxon>
        <taxon>Nitrososphaerota</taxon>
        <taxon>Nitrososphaeria</taxon>
        <taxon>Nitrososphaerales</taxon>
        <taxon>Nitrososphaeraceae</taxon>
        <taxon>Nitrososphaera</taxon>
    </lineage>
</organism>
<comment type="pathway">
    <text evidence="5">Amino-acid biosynthesis; L-homocysteine biosynthesis; L-homocysteine from S-adenosyl-L-homocysteine: step 1/1.</text>
</comment>
<dbReference type="GO" id="GO:0033353">
    <property type="term" value="P:S-adenosylmethionine cycle"/>
    <property type="evidence" value="ECO:0007669"/>
    <property type="project" value="TreeGrafter"/>
</dbReference>
<comment type="function">
    <text evidence="5">May play a key role in the regulation of the intracellular concentration of adenosylhomocysteine.</text>
</comment>
<feature type="binding site" evidence="5 7">
    <location>
        <begin position="164"/>
        <end position="166"/>
    </location>
    <ligand>
        <name>NAD(+)</name>
        <dbReference type="ChEBI" id="CHEBI:57540"/>
    </ligand>
</feature>
<dbReference type="SMART" id="SM00997">
    <property type="entry name" value="AdoHcyase_NAD"/>
    <property type="match status" value="1"/>
</dbReference>
<dbReference type="GO" id="GO:0006730">
    <property type="term" value="P:one-carbon metabolic process"/>
    <property type="evidence" value="ECO:0007669"/>
    <property type="project" value="UniProtKB-UniRule"/>
</dbReference>
<feature type="binding site" evidence="7">
    <location>
        <position position="360"/>
    </location>
    <ligand>
        <name>NAD(+)</name>
        <dbReference type="ChEBI" id="CHEBI:57540"/>
    </ligand>
</feature>
<feature type="binding site" evidence="5">
    <location>
        <begin position="227"/>
        <end position="232"/>
    </location>
    <ligand>
        <name>NAD(+)</name>
        <dbReference type="ChEBI" id="CHEBI:57540"/>
    </ligand>
</feature>
<evidence type="ECO:0000259" key="9">
    <source>
        <dbReference type="SMART" id="SM00997"/>
    </source>
</evidence>
<dbReference type="UniPathway" id="UPA00314">
    <property type="reaction ID" value="UER00076"/>
</dbReference>
<dbReference type="EMBL" id="CP007536">
    <property type="protein sequence ID" value="AIC15318.1"/>
    <property type="molecule type" value="Genomic_DNA"/>
</dbReference>
<dbReference type="PROSITE" id="PS00739">
    <property type="entry name" value="ADOHCYASE_2"/>
    <property type="match status" value="1"/>
</dbReference>
<dbReference type="HAMAP" id="MF_00563">
    <property type="entry name" value="AdoHcyase"/>
    <property type="match status" value="1"/>
</dbReference>
<comment type="subcellular location">
    <subcellularLocation>
        <location evidence="5">Cytoplasm</location>
    </subcellularLocation>
</comment>
<dbReference type="SMART" id="SM00996">
    <property type="entry name" value="AdoHcyase"/>
    <property type="match status" value="1"/>
</dbReference>